<proteinExistence type="predicted"/>
<gene>
    <name evidence="2" type="ORF">KL86DPRO_20164</name>
</gene>
<dbReference type="AlphaFoldDB" id="A0A212JVR2"/>
<reference evidence="2" key="1">
    <citation type="submission" date="2016-04" db="EMBL/GenBank/DDBJ databases">
        <authorList>
            <person name="Evans L.H."/>
            <person name="Alamgir A."/>
            <person name="Owens N."/>
            <person name="Weber N.D."/>
            <person name="Virtaneva K."/>
            <person name="Barbian K."/>
            <person name="Babar A."/>
            <person name="Rosenke K."/>
        </authorList>
    </citation>
    <scope>NUCLEOTIDE SEQUENCE</scope>
    <source>
        <strain evidence="2">86</strain>
    </source>
</reference>
<evidence type="ECO:0000313" key="2">
    <source>
        <dbReference type="EMBL" id="SBW03560.1"/>
    </source>
</evidence>
<accession>A0A212JVR2</accession>
<evidence type="ECO:0000256" key="1">
    <source>
        <dbReference type="SAM" id="MobiDB-lite"/>
    </source>
</evidence>
<protein>
    <submittedName>
        <fullName evidence="2">Uncharacterized protein</fullName>
    </submittedName>
</protein>
<sequence length="58" mass="6759">MHSNFHAKSVSRFPARRETPDTAVEKKFQTVGFPMPSRTGRQKKYIKEESRKDNTTFA</sequence>
<dbReference type="EMBL" id="FLUQ01000002">
    <property type="protein sequence ID" value="SBW03560.1"/>
    <property type="molecule type" value="Genomic_DNA"/>
</dbReference>
<feature type="compositionally biased region" description="Basic and acidic residues" evidence="1">
    <location>
        <begin position="45"/>
        <end position="58"/>
    </location>
</feature>
<organism evidence="2">
    <name type="scientific">uncultured delta proteobacterium</name>
    <dbReference type="NCBI Taxonomy" id="34034"/>
    <lineage>
        <taxon>Bacteria</taxon>
        <taxon>Deltaproteobacteria</taxon>
        <taxon>environmental samples</taxon>
    </lineage>
</organism>
<name>A0A212JVR2_9DELT</name>
<feature type="compositionally biased region" description="Basic and acidic residues" evidence="1">
    <location>
        <begin position="15"/>
        <end position="28"/>
    </location>
</feature>
<feature type="region of interest" description="Disordered" evidence="1">
    <location>
        <begin position="1"/>
        <end position="58"/>
    </location>
</feature>